<protein>
    <submittedName>
        <fullName evidence="2">Uncharacterized protein</fullName>
    </submittedName>
</protein>
<geneLocation type="plasmid" evidence="2 3">
    <name>unnamed</name>
</geneLocation>
<gene>
    <name evidence="1" type="ORF">ACGU38_17390</name>
    <name evidence="2" type="ORF">P7W03_35685</name>
</gene>
<evidence type="ECO:0000313" key="1">
    <source>
        <dbReference type="EMBL" id="MFG6297119.1"/>
    </source>
</evidence>
<dbReference type="GeneID" id="90947494"/>
<reference evidence="2" key="1">
    <citation type="submission" date="2023-03" db="EMBL/GenBank/DDBJ databases">
        <title>Borrelidin-producing and root-colonizing Streptomyces rochei is a potent biopesticide for soil-borne oomycete-caused plant diseases.</title>
        <authorList>
            <person name="Zhou D."/>
            <person name="Wang X."/>
            <person name="Navarro-Munoz J.C."/>
            <person name="Li W."/>
            <person name="Li J."/>
            <person name="Jiu M."/>
            <person name="Deng S."/>
            <person name="Ye Y."/>
            <person name="Daly P."/>
            <person name="Wei L."/>
        </authorList>
    </citation>
    <scope>NUCLEOTIDE SEQUENCE</scope>
    <source>
        <strain evidence="2">JK1</strain>
        <plasmid evidence="2">unnamed</plasmid>
    </source>
</reference>
<dbReference type="EMBL" id="JBIENY010000256">
    <property type="protein sequence ID" value="MFG6297119.1"/>
    <property type="molecule type" value="Genomic_DNA"/>
</dbReference>
<evidence type="ECO:0000313" key="2">
    <source>
        <dbReference type="EMBL" id="WMC90984.1"/>
    </source>
</evidence>
<dbReference type="Proteomes" id="UP001231701">
    <property type="component" value="Plasmid unnamed"/>
</dbReference>
<evidence type="ECO:0000313" key="4">
    <source>
        <dbReference type="Proteomes" id="UP001605990"/>
    </source>
</evidence>
<reference evidence="1 4" key="2">
    <citation type="submission" date="2024-10" db="EMBL/GenBank/DDBJ databases">
        <title>Draft genome assembly of a novel steroid transforming actinomycete isolated from African clawed frog Xenopus laevis.</title>
        <authorList>
            <person name="Bragin E."/>
            <person name="Kollerov V."/>
            <person name="Donova M.V."/>
        </authorList>
    </citation>
    <scope>NUCLEOTIDE SEQUENCE [LARGE SCALE GENOMIC DNA]</scope>
    <source>
        <strain evidence="1 4">MTOC-St3</strain>
    </source>
</reference>
<evidence type="ECO:0000313" key="3">
    <source>
        <dbReference type="Proteomes" id="UP001231701"/>
    </source>
</evidence>
<name>A0AAX3ZVL0_STRRO</name>
<keyword evidence="2" id="KW-0614">Plasmid</keyword>
<dbReference type="Proteomes" id="UP001605990">
    <property type="component" value="Unassembled WGS sequence"/>
</dbReference>
<proteinExistence type="predicted"/>
<dbReference type="EMBL" id="CP121272">
    <property type="protein sequence ID" value="WMC90984.1"/>
    <property type="molecule type" value="Genomic_DNA"/>
</dbReference>
<dbReference type="RefSeq" id="WP_127443358.1">
    <property type="nucleotide sequence ID" value="NZ_CP121272.1"/>
</dbReference>
<organism evidence="2 3">
    <name type="scientific">Streptomyces rochei</name>
    <name type="common">Streptomyces parvullus</name>
    <dbReference type="NCBI Taxonomy" id="1928"/>
    <lineage>
        <taxon>Bacteria</taxon>
        <taxon>Bacillati</taxon>
        <taxon>Actinomycetota</taxon>
        <taxon>Actinomycetes</taxon>
        <taxon>Kitasatosporales</taxon>
        <taxon>Streptomycetaceae</taxon>
        <taxon>Streptomyces</taxon>
        <taxon>Streptomyces rochei group</taxon>
    </lineage>
</organism>
<sequence>MPVPTDPRSPQQRIADQLAAARRTLTQEGLSRSRRREIADRIKDLEEQDRRLTARFTLSYTTAEGPVTKAELPALRVERIGALVARGADRGEVWDIEVRDEAGGDVTCDFACFTD</sequence>
<dbReference type="AlphaFoldDB" id="A0AAX3ZVL0"/>
<accession>A0AAX3ZVL0</accession>
<keyword evidence="4" id="KW-1185">Reference proteome</keyword>